<dbReference type="RefSeq" id="WP_092998453.1">
    <property type="nucleotide sequence ID" value="NZ_FMWD01000009.1"/>
</dbReference>
<dbReference type="PROSITE" id="PS51257">
    <property type="entry name" value="PROKAR_LIPOPROTEIN"/>
    <property type="match status" value="1"/>
</dbReference>
<keyword evidence="1" id="KW-0645">Protease</keyword>
<dbReference type="OrthoDB" id="357991at2"/>
<dbReference type="AlphaFoldDB" id="A0A1G5QUC7"/>
<evidence type="ECO:0000313" key="2">
    <source>
        <dbReference type="Proteomes" id="UP000199648"/>
    </source>
</evidence>
<gene>
    <name evidence="1" type="ORF">SAMN03097708_02826</name>
</gene>
<dbReference type="PIRSF" id="PIRSF029285">
    <property type="entry name" value="Aminopept"/>
    <property type="match status" value="1"/>
</dbReference>
<organism evidence="1 2">
    <name type="scientific">Thiohalomonas denitrificans</name>
    <dbReference type="NCBI Taxonomy" id="415747"/>
    <lineage>
        <taxon>Bacteria</taxon>
        <taxon>Pseudomonadati</taxon>
        <taxon>Pseudomonadota</taxon>
        <taxon>Gammaproteobacteria</taxon>
        <taxon>Thiohalomonadales</taxon>
        <taxon>Thiohalomonadaceae</taxon>
        <taxon>Thiohalomonas</taxon>
    </lineage>
</organism>
<accession>A0A1G5QUC7</accession>
<name>A0A1G5QUC7_9GAMM</name>
<dbReference type="Proteomes" id="UP000199648">
    <property type="component" value="Unassembled WGS sequence"/>
</dbReference>
<keyword evidence="1" id="KW-0378">Hydrolase</keyword>
<protein>
    <submittedName>
        <fullName evidence="1">Predicted aminopeptidase</fullName>
    </submittedName>
</protein>
<keyword evidence="1" id="KW-0031">Aminopeptidase</keyword>
<reference evidence="1 2" key="1">
    <citation type="submission" date="2016-10" db="EMBL/GenBank/DDBJ databases">
        <authorList>
            <person name="de Groot N.N."/>
        </authorList>
    </citation>
    <scope>NUCLEOTIDE SEQUENCE [LARGE SCALE GENOMIC DNA]</scope>
    <source>
        <strain evidence="1 2">HLD2</strain>
    </source>
</reference>
<keyword evidence="2" id="KW-1185">Reference proteome</keyword>
<dbReference type="EMBL" id="FMWD01000009">
    <property type="protein sequence ID" value="SCZ65276.1"/>
    <property type="molecule type" value="Genomic_DNA"/>
</dbReference>
<proteinExistence type="predicted"/>
<evidence type="ECO:0000313" key="1">
    <source>
        <dbReference type="EMBL" id="SCZ65276.1"/>
    </source>
</evidence>
<dbReference type="Pfam" id="PF10023">
    <property type="entry name" value="Aminopep"/>
    <property type="match status" value="1"/>
</dbReference>
<dbReference type="STRING" id="415747.SAMN03097708_02826"/>
<dbReference type="GO" id="GO:0004177">
    <property type="term" value="F:aminopeptidase activity"/>
    <property type="evidence" value="ECO:0007669"/>
    <property type="project" value="UniProtKB-KW"/>
</dbReference>
<sequence>MRYRIHRLPLVLMAGVLVAGLSGCSTLGYYGQALSGHLELVSRAEPLDRVLQRKDLDPETRKRLERALEIRHFASEALGLPRNGSYTQYADIGRPYAVWNVIATPEFSVYPLRSCYLVAGCVSYRGYFDPDDARANARELRELGFDVMVSGSQAYSTLGWFDDPLLNTFINQPGAQLVNIIVHELAHQRLYIKGDSAFNEAFATAVAREGVRRWFEHQGVPEAYQDYIEAQERRSDFHQLLVGTRKTLKELYRRDLPETVMRSEKAGVFAALQEQYVDFKQRWDGYKGFDAFMQRKLDNAQLALFATYREHVPAFEALIARHNGDMAAFYQDAARIGNLPKEHRQATLIALAEELADPVIEASLPLPSGS</sequence>
<dbReference type="InterPro" id="IPR014553">
    <property type="entry name" value="Aminopept"/>
</dbReference>